<gene>
    <name evidence="1" type="ORF">ABT57_21855</name>
</gene>
<proteinExistence type="predicted"/>
<dbReference type="STRING" id="320778.ABT57_21855"/>
<dbReference type="OrthoDB" id="5296079at2"/>
<protein>
    <submittedName>
        <fullName evidence="1">Adenylate kinase</fullName>
    </submittedName>
</protein>
<dbReference type="PANTHER" id="PTHR37816">
    <property type="entry name" value="YALI0E33011P"/>
    <property type="match status" value="1"/>
</dbReference>
<keyword evidence="2" id="KW-1185">Reference proteome</keyword>
<dbReference type="AlphaFoldDB" id="A0A0J1JSP1"/>
<dbReference type="PANTHER" id="PTHR37816:SF1">
    <property type="entry name" value="TOXIN"/>
    <property type="match status" value="1"/>
</dbReference>
<dbReference type="InterPro" id="IPR052922">
    <property type="entry name" value="Cytidylate_Kinase-2"/>
</dbReference>
<sequence>MERINVIGTSGSGKSTLSKQLAAQLGYPYHEIDALFWKPNWTQTPDSELLDKIADITHQPYWVLDGNYSRTEPVKWQHVDTIIWVDYSFPRTFYQALKRALSRWLPGKELWPGTGNKETLGNLLLSKDSILLWTLRNYAKNRRRYSALMQSPDYPHIRFVRLRSPAETQAFLNAVQPDQHADSKDASCSL</sequence>
<dbReference type="Proteomes" id="UP000035909">
    <property type="component" value="Unassembled WGS sequence"/>
</dbReference>
<dbReference type="RefSeq" id="WP_047887381.1">
    <property type="nucleotide sequence ID" value="NZ_CP071325.1"/>
</dbReference>
<comment type="caution">
    <text evidence="1">The sequence shown here is derived from an EMBL/GenBank/DDBJ whole genome shotgun (WGS) entry which is preliminary data.</text>
</comment>
<organism evidence="1 2">
    <name type="scientific">Photobacterium ganghwense</name>
    <dbReference type="NCBI Taxonomy" id="320778"/>
    <lineage>
        <taxon>Bacteria</taxon>
        <taxon>Pseudomonadati</taxon>
        <taxon>Pseudomonadota</taxon>
        <taxon>Gammaproteobacteria</taxon>
        <taxon>Vibrionales</taxon>
        <taxon>Vibrionaceae</taxon>
        <taxon>Photobacterium</taxon>
    </lineage>
</organism>
<reference evidence="1 2" key="1">
    <citation type="submission" date="2015-05" db="EMBL/GenBank/DDBJ databases">
        <title>Photobacterium galathea sp. nov.</title>
        <authorList>
            <person name="Machado H."/>
            <person name="Gram L."/>
        </authorList>
    </citation>
    <scope>NUCLEOTIDE SEQUENCE [LARGE SCALE GENOMIC DNA]</scope>
    <source>
        <strain evidence="1 2">DSM 22954</strain>
    </source>
</reference>
<dbReference type="EMBL" id="LDOU01000026">
    <property type="protein sequence ID" value="KLV05297.1"/>
    <property type="molecule type" value="Genomic_DNA"/>
</dbReference>
<dbReference type="PATRIC" id="fig|320778.3.peg.4687"/>
<evidence type="ECO:0000313" key="2">
    <source>
        <dbReference type="Proteomes" id="UP000035909"/>
    </source>
</evidence>
<name>A0A0J1JSP1_9GAMM</name>
<evidence type="ECO:0000313" key="1">
    <source>
        <dbReference type="EMBL" id="KLV05297.1"/>
    </source>
</evidence>
<dbReference type="SUPFAM" id="SSF52540">
    <property type="entry name" value="P-loop containing nucleoside triphosphate hydrolases"/>
    <property type="match status" value="1"/>
</dbReference>
<dbReference type="InterPro" id="IPR027417">
    <property type="entry name" value="P-loop_NTPase"/>
</dbReference>
<dbReference type="Gene3D" id="3.40.50.300">
    <property type="entry name" value="P-loop containing nucleotide triphosphate hydrolases"/>
    <property type="match status" value="1"/>
</dbReference>
<keyword evidence="1" id="KW-0808">Transferase</keyword>
<accession>A0A0J1JSP1</accession>
<keyword evidence="1" id="KW-0418">Kinase</keyword>
<dbReference type="GO" id="GO:0016301">
    <property type="term" value="F:kinase activity"/>
    <property type="evidence" value="ECO:0007669"/>
    <property type="project" value="UniProtKB-KW"/>
</dbReference>